<organism evidence="4 5">
    <name type="scientific">Symbiodinium pilosum</name>
    <name type="common">Dinoflagellate</name>
    <dbReference type="NCBI Taxonomy" id="2952"/>
    <lineage>
        <taxon>Eukaryota</taxon>
        <taxon>Sar</taxon>
        <taxon>Alveolata</taxon>
        <taxon>Dinophyceae</taxon>
        <taxon>Suessiales</taxon>
        <taxon>Symbiodiniaceae</taxon>
        <taxon>Symbiodinium</taxon>
    </lineage>
</organism>
<dbReference type="InterPro" id="IPR000668">
    <property type="entry name" value="Peptidase_C1A_C"/>
</dbReference>
<evidence type="ECO:0000313" key="5">
    <source>
        <dbReference type="Proteomes" id="UP000649617"/>
    </source>
</evidence>
<comment type="similarity">
    <text evidence="1">Belongs to the peptidase C1 family.</text>
</comment>
<dbReference type="PROSITE" id="PS00139">
    <property type="entry name" value="THIOL_PROTEASE_CYS"/>
    <property type="match status" value="1"/>
</dbReference>
<accession>A0A812VRT1</accession>
<name>A0A812VRT1_SYMPI</name>
<dbReference type="InterPro" id="IPR000169">
    <property type="entry name" value="Pept_cys_AS"/>
</dbReference>
<proteinExistence type="inferred from homology"/>
<gene>
    <name evidence="4" type="primary">LCP2</name>
    <name evidence="4" type="ORF">SPIL2461_LOCUS17521</name>
</gene>
<comment type="caution">
    <text evidence="4">The sequence shown here is derived from an EMBL/GenBank/DDBJ whole genome shotgun (WGS) entry which is preliminary data.</text>
</comment>
<keyword evidence="2" id="KW-0865">Zymogen</keyword>
<keyword evidence="5" id="KW-1185">Reference proteome</keyword>
<dbReference type="CDD" id="cd02248">
    <property type="entry name" value="Peptidase_C1A"/>
    <property type="match status" value="1"/>
</dbReference>
<evidence type="ECO:0000313" key="4">
    <source>
        <dbReference type="EMBL" id="CAE7653905.1"/>
    </source>
</evidence>
<dbReference type="InterPro" id="IPR013128">
    <property type="entry name" value="Peptidase_C1A"/>
</dbReference>
<dbReference type="PRINTS" id="PR00705">
    <property type="entry name" value="PAPAIN"/>
</dbReference>
<protein>
    <submittedName>
        <fullName evidence="4">LCP2 protein</fullName>
    </submittedName>
</protein>
<dbReference type="SMART" id="SM00645">
    <property type="entry name" value="Pept_C1"/>
    <property type="match status" value="1"/>
</dbReference>
<dbReference type="InterPro" id="IPR025661">
    <property type="entry name" value="Pept_asp_AS"/>
</dbReference>
<dbReference type="Pfam" id="PF00112">
    <property type="entry name" value="Peptidase_C1"/>
    <property type="match status" value="1"/>
</dbReference>
<evidence type="ECO:0000256" key="1">
    <source>
        <dbReference type="ARBA" id="ARBA00008455"/>
    </source>
</evidence>
<feature type="domain" description="Peptidase C1A papain C-terminal" evidence="3">
    <location>
        <begin position="269"/>
        <end position="514"/>
    </location>
</feature>
<dbReference type="GO" id="GO:0008234">
    <property type="term" value="F:cysteine-type peptidase activity"/>
    <property type="evidence" value="ECO:0007669"/>
    <property type="project" value="InterPro"/>
</dbReference>
<reference evidence="4" key="1">
    <citation type="submission" date="2021-02" db="EMBL/GenBank/DDBJ databases">
        <authorList>
            <person name="Dougan E. K."/>
            <person name="Rhodes N."/>
            <person name="Thang M."/>
            <person name="Chan C."/>
        </authorList>
    </citation>
    <scope>NUCLEOTIDE SEQUENCE</scope>
</reference>
<evidence type="ECO:0000256" key="2">
    <source>
        <dbReference type="ARBA" id="ARBA00023145"/>
    </source>
</evidence>
<dbReference type="OrthoDB" id="190265at2759"/>
<dbReference type="InterPro" id="IPR038765">
    <property type="entry name" value="Papain-like_cys_pep_sf"/>
</dbReference>
<dbReference type="PANTHER" id="PTHR12411">
    <property type="entry name" value="CYSTEINE PROTEASE FAMILY C1-RELATED"/>
    <property type="match status" value="1"/>
</dbReference>
<evidence type="ECO:0000259" key="3">
    <source>
        <dbReference type="SMART" id="SM00645"/>
    </source>
</evidence>
<dbReference type="Proteomes" id="UP000649617">
    <property type="component" value="Unassembled WGS sequence"/>
</dbReference>
<sequence>MGCTYDVEYDECRGCSDSHPDVTNFHIPASQLWKSRMEEHVCTAPRSHPCGKSCCCNAEWKWDLEQRQCVKAKVLLGEKPSPSPPESKPPDPDPIPGSQVWDSCEARSAYQCGKGHCCCMFGCTFDVEADSCTGCRANDPSVILFHIPSSHRWTGRKQAGCHDPYKCGSCDAKLSHRCGWSCCCNAGYTWNLEQRRPSAVLVLQPLAATRFKATKQRVEHLNKLNGEPAFGITWMADRYDQEKYKRGHHKPKGFVPVAPVRNFTNRARTATAVDWRLTEAVTPIKNQGQCGSCWAFSATEAVESQLIMASGGRYDIELSPQQITSCAPSTGTYGCQGCNGGFTEGAYEYLKTVPGLANSFYIPYEQSLTESTDTAACPKSKVDAMNGPYMQLSGGYAAVTGYSYAVKPCTEGTCEHQDLKGLAAAIAESPISVCVNAGVWNDYTGGVLSAAACGPMGADYQDHCVMAVGYNSTAPKPYWIVRNSWASTWGIQGYIYLEMDKNTCGVADDATIPHVKVDLTEDEAKEAAARREAMFRRASEFATEPAVQMVV</sequence>
<dbReference type="AlphaFoldDB" id="A0A812VRT1"/>
<dbReference type="PROSITE" id="PS00640">
    <property type="entry name" value="THIOL_PROTEASE_ASN"/>
    <property type="match status" value="1"/>
</dbReference>
<dbReference type="GO" id="GO:0006508">
    <property type="term" value="P:proteolysis"/>
    <property type="evidence" value="ECO:0007669"/>
    <property type="project" value="InterPro"/>
</dbReference>
<dbReference type="Gene3D" id="3.90.70.10">
    <property type="entry name" value="Cysteine proteinases"/>
    <property type="match status" value="1"/>
</dbReference>
<dbReference type="InterPro" id="IPR039417">
    <property type="entry name" value="Peptidase_C1A_papain-like"/>
</dbReference>
<dbReference type="SUPFAM" id="SSF54001">
    <property type="entry name" value="Cysteine proteinases"/>
    <property type="match status" value="1"/>
</dbReference>
<dbReference type="EMBL" id="CAJNIZ010043215">
    <property type="protein sequence ID" value="CAE7653905.1"/>
    <property type="molecule type" value="Genomic_DNA"/>
</dbReference>